<name>A0A1E1XMS7_AMBSC</name>
<dbReference type="GO" id="GO:0004519">
    <property type="term" value="F:endonuclease activity"/>
    <property type="evidence" value="ECO:0007669"/>
    <property type="project" value="UniProtKB-KW"/>
</dbReference>
<keyword evidence="1" id="KW-0540">Nuclease</keyword>
<keyword evidence="1" id="KW-0255">Endonuclease</keyword>
<dbReference type="PRINTS" id="PR01345">
    <property type="entry name" value="CERVTRCPTASE"/>
</dbReference>
<dbReference type="PANTHER" id="PTHR33332">
    <property type="entry name" value="REVERSE TRANSCRIPTASE DOMAIN-CONTAINING PROTEIN"/>
    <property type="match status" value="1"/>
</dbReference>
<feature type="non-terminal residue" evidence="1">
    <location>
        <position position="1"/>
    </location>
</feature>
<feature type="non-terminal residue" evidence="1">
    <location>
        <position position="238"/>
    </location>
</feature>
<reference evidence="1" key="2">
    <citation type="journal article" date="2017" name="Front. Cell. Infect. Microbiol.">
        <title>Analysis of the Salivary Gland Transcriptome of Unfed and Partially Fed Amblyomma sculptum Ticks and Descriptive Proteome of the Saliva.</title>
        <authorList>
            <person name="Esteves E."/>
            <person name="Maruyama S.R."/>
            <person name="Kawahara R."/>
            <person name="Fujita A."/>
            <person name="Martins L.A."/>
            <person name="Righi A.A."/>
            <person name="Costa F.B."/>
            <person name="Palmisano G."/>
            <person name="Labruna M.B."/>
            <person name="Sa-Nunes A."/>
            <person name="Ribeiro J.M.C."/>
            <person name="Fogaca A.C."/>
        </authorList>
    </citation>
    <scope>NUCLEOTIDE SEQUENCE</scope>
</reference>
<protein>
    <submittedName>
        <fullName evidence="1">Putative endonuclease/reverse transcript</fullName>
    </submittedName>
</protein>
<sequence length="238" mass="27782">RLFADDCVIYRQIDDPSDTNYLQSDINKINDWCMQWQMKINTSKTKAITFTTASSPLPCHYTLNNVPIESVPTIKYLGVHLASDLSWNRHIDAIINKASKTLGFLRRNLRLANENTKLLAYNSLVRSKVEYASLIWNPNQTCLVAKLESLQNKAARFISQNYWRTSSVTEIKKDLHLPLLERRRMFSLLSFFHKIYHSHSSFAMCHITPAHHIFPRFDHEMKVEPIFARTNLFFHSPL</sequence>
<proteinExistence type="evidence at transcript level"/>
<accession>A0A1E1XMS7</accession>
<evidence type="ECO:0000313" key="1">
    <source>
        <dbReference type="EMBL" id="JAU00641.1"/>
    </source>
</evidence>
<dbReference type="AlphaFoldDB" id="A0A1E1XMS7"/>
<organism evidence="1">
    <name type="scientific">Amblyomma sculptum</name>
    <name type="common">Tick</name>
    <dbReference type="NCBI Taxonomy" id="1581419"/>
    <lineage>
        <taxon>Eukaryota</taxon>
        <taxon>Metazoa</taxon>
        <taxon>Ecdysozoa</taxon>
        <taxon>Arthropoda</taxon>
        <taxon>Chelicerata</taxon>
        <taxon>Arachnida</taxon>
        <taxon>Acari</taxon>
        <taxon>Parasitiformes</taxon>
        <taxon>Ixodida</taxon>
        <taxon>Ixodoidea</taxon>
        <taxon>Ixodidae</taxon>
        <taxon>Amblyomminae</taxon>
        <taxon>Amblyomma</taxon>
    </lineage>
</organism>
<dbReference type="EMBL" id="GFAA01002794">
    <property type="protein sequence ID" value="JAU00641.1"/>
    <property type="molecule type" value="mRNA"/>
</dbReference>
<keyword evidence="1" id="KW-0378">Hydrolase</keyword>
<reference evidence="1" key="1">
    <citation type="submission" date="2016-09" db="EMBL/GenBank/DDBJ databases">
        <authorList>
            <person name="Capua I."/>
            <person name="De Benedictis P."/>
            <person name="Joannis T."/>
            <person name="Lombin L.H."/>
            <person name="Cattoli G."/>
        </authorList>
    </citation>
    <scope>NUCLEOTIDE SEQUENCE</scope>
</reference>